<evidence type="ECO:0000313" key="1">
    <source>
        <dbReference type="EMBL" id="RRD89446.1"/>
    </source>
</evidence>
<proteinExistence type="predicted"/>
<organism evidence="1 2">
    <name type="scientific">Prevotella heparinolytica</name>
    <dbReference type="NCBI Taxonomy" id="28113"/>
    <lineage>
        <taxon>Bacteria</taxon>
        <taxon>Pseudomonadati</taxon>
        <taxon>Bacteroidota</taxon>
        <taxon>Bacteroidia</taxon>
        <taxon>Bacteroidales</taxon>
        <taxon>Bacteroidaceae</taxon>
        <taxon>Bacteroides</taxon>
    </lineage>
</organism>
<keyword evidence="2" id="KW-1185">Reference proteome</keyword>
<name>A0A3P2A3H1_9BACE</name>
<gene>
    <name evidence="1" type="ORF">EII33_09990</name>
</gene>
<comment type="caution">
    <text evidence="1">The sequence shown here is derived from an EMBL/GenBank/DDBJ whole genome shotgun (WGS) entry which is preliminary data.</text>
</comment>
<evidence type="ECO:0000313" key="2">
    <source>
        <dbReference type="Proteomes" id="UP000279562"/>
    </source>
</evidence>
<dbReference type="Proteomes" id="UP000279562">
    <property type="component" value="Unassembled WGS sequence"/>
</dbReference>
<accession>A0A3P2A3H1</accession>
<dbReference type="RefSeq" id="WP_125239584.1">
    <property type="nucleotide sequence ID" value="NZ_RQYF01000051.1"/>
</dbReference>
<sequence length="104" mass="12031">MSISWDAFISLIKCDEEGFPNKNIELSDDLIKEINDAVSDEDKKNIREKILQKAIQKRHEWFKHIPGGEFLGMIVLNDFKNIPDGNNLKINLVKLKKWCGFGQD</sequence>
<dbReference type="EMBL" id="RQYF01000051">
    <property type="protein sequence ID" value="RRD89446.1"/>
    <property type="molecule type" value="Genomic_DNA"/>
</dbReference>
<protein>
    <submittedName>
        <fullName evidence="1">Uncharacterized protein</fullName>
    </submittedName>
</protein>
<dbReference type="AlphaFoldDB" id="A0A3P2A3H1"/>
<reference evidence="1 2" key="1">
    <citation type="submission" date="2018-11" db="EMBL/GenBank/DDBJ databases">
        <title>Genomes From Bacteria Associated with the Canine Oral Cavity: a Test Case for Automated Genome-Based Taxonomic Assignment.</title>
        <authorList>
            <person name="Coil D.A."/>
            <person name="Jospin G."/>
            <person name="Darling A.E."/>
            <person name="Wallis C."/>
            <person name="Davis I.J."/>
            <person name="Harris S."/>
            <person name="Eisen J.A."/>
            <person name="Holcombe L.J."/>
            <person name="O'Flynn C."/>
        </authorList>
    </citation>
    <scope>NUCLEOTIDE SEQUENCE [LARGE SCALE GENOMIC DNA]</scope>
    <source>
        <strain evidence="1 2">OH1047_COT-310</strain>
    </source>
</reference>